<dbReference type="InterPro" id="IPR018909">
    <property type="entry name" value="Eng1_septum"/>
</dbReference>
<dbReference type="AlphaFoldDB" id="A0A6G1HDX3"/>
<keyword evidence="1" id="KW-0732">Signal</keyword>
<evidence type="ECO:0000313" key="3">
    <source>
        <dbReference type="EMBL" id="KAF1991252.1"/>
    </source>
</evidence>
<dbReference type="EMBL" id="ML977140">
    <property type="protein sequence ID" value="KAF1991252.1"/>
    <property type="molecule type" value="Genomic_DNA"/>
</dbReference>
<keyword evidence="4" id="KW-1185">Reference proteome</keyword>
<feature type="signal peptide" evidence="1">
    <location>
        <begin position="1"/>
        <end position="19"/>
    </location>
</feature>
<dbReference type="OrthoDB" id="5430620at2759"/>
<organism evidence="3 4">
    <name type="scientific">Aulographum hederae CBS 113979</name>
    <dbReference type="NCBI Taxonomy" id="1176131"/>
    <lineage>
        <taxon>Eukaryota</taxon>
        <taxon>Fungi</taxon>
        <taxon>Dikarya</taxon>
        <taxon>Ascomycota</taxon>
        <taxon>Pezizomycotina</taxon>
        <taxon>Dothideomycetes</taxon>
        <taxon>Pleosporomycetidae</taxon>
        <taxon>Aulographales</taxon>
        <taxon>Aulographaceae</taxon>
    </lineage>
</organism>
<dbReference type="Proteomes" id="UP000800041">
    <property type="component" value="Unassembled WGS sequence"/>
</dbReference>
<protein>
    <submittedName>
        <fullName evidence="3">Carbohydrate-binding module family 52 protein</fullName>
    </submittedName>
</protein>
<sequence length="111" mass="12073">MLAKLPTLIAFALSSFASAQDLLTCGSQQYYPSAYNCYDGLLCPITNGLASRKCGSACYFETEYACYDNSLAPCLKENAECYRNGQFLGSCCLGQICAANRCRTPPQNFAE</sequence>
<accession>A0A6G1HDX3</accession>
<name>A0A6G1HDX3_9PEZI</name>
<gene>
    <name evidence="3" type="ORF">K402DRAFT_459966</name>
</gene>
<dbReference type="GO" id="GO:0030246">
    <property type="term" value="F:carbohydrate binding"/>
    <property type="evidence" value="ECO:0007669"/>
    <property type="project" value="InterPro"/>
</dbReference>
<evidence type="ECO:0000259" key="2">
    <source>
        <dbReference type="Pfam" id="PF10645"/>
    </source>
</evidence>
<proteinExistence type="predicted"/>
<feature type="chain" id="PRO_5026019162" evidence="1">
    <location>
        <begin position="20"/>
        <end position="111"/>
    </location>
</feature>
<dbReference type="Pfam" id="PF10645">
    <property type="entry name" value="Carb_bind"/>
    <property type="match status" value="1"/>
</dbReference>
<evidence type="ECO:0000313" key="4">
    <source>
        <dbReference type="Proteomes" id="UP000800041"/>
    </source>
</evidence>
<reference evidence="3" key="1">
    <citation type="journal article" date="2020" name="Stud. Mycol.">
        <title>101 Dothideomycetes genomes: a test case for predicting lifestyles and emergence of pathogens.</title>
        <authorList>
            <person name="Haridas S."/>
            <person name="Albert R."/>
            <person name="Binder M."/>
            <person name="Bloem J."/>
            <person name="Labutti K."/>
            <person name="Salamov A."/>
            <person name="Andreopoulos B."/>
            <person name="Baker S."/>
            <person name="Barry K."/>
            <person name="Bills G."/>
            <person name="Bluhm B."/>
            <person name="Cannon C."/>
            <person name="Castanera R."/>
            <person name="Culley D."/>
            <person name="Daum C."/>
            <person name="Ezra D."/>
            <person name="Gonzalez J."/>
            <person name="Henrissat B."/>
            <person name="Kuo A."/>
            <person name="Liang C."/>
            <person name="Lipzen A."/>
            <person name="Lutzoni F."/>
            <person name="Magnuson J."/>
            <person name="Mondo S."/>
            <person name="Nolan M."/>
            <person name="Ohm R."/>
            <person name="Pangilinan J."/>
            <person name="Park H.-J."/>
            <person name="Ramirez L."/>
            <person name="Alfaro M."/>
            <person name="Sun H."/>
            <person name="Tritt A."/>
            <person name="Yoshinaga Y."/>
            <person name="Zwiers L.-H."/>
            <person name="Turgeon B."/>
            <person name="Goodwin S."/>
            <person name="Spatafora J."/>
            <person name="Crous P."/>
            <person name="Grigoriev I."/>
        </authorList>
    </citation>
    <scope>NUCLEOTIDE SEQUENCE</scope>
    <source>
        <strain evidence="3">CBS 113979</strain>
    </source>
</reference>
<feature type="domain" description="Endo-1,3(4)-beta-glucanase 1 carbohydrate binding" evidence="2">
    <location>
        <begin position="24"/>
        <end position="71"/>
    </location>
</feature>
<evidence type="ECO:0000256" key="1">
    <source>
        <dbReference type="SAM" id="SignalP"/>
    </source>
</evidence>